<dbReference type="PANTHER" id="PTHR10098:SF108">
    <property type="entry name" value="TETRATRICOPEPTIDE REPEAT PROTEIN 28"/>
    <property type="match status" value="1"/>
</dbReference>
<keyword evidence="2" id="KW-0812">Transmembrane</keyword>
<sequence>MFLRHVSYRFIAAIGLILPATNAFSQQPDYRSLFNQTEQLSLEDEPDATLSRKVLQGYDQVISFLAKSKKDPGLMLRACVNAGAYLQVLGQEKNAATYFRKAFALRAAMPAIPDSAIYKPLVYCGNSYYRLDRLDSAAYFYDRAKTIAEKYAQLAEIERLYNTLGVMAYASGNYSKSIIYYEKALAVLNSHKQIDQALLVPYKSNLASAYRRLKRYSEALALYKSILSYHIESDKINHNIGSLYLAMGNTKEALNYLNKVGYQDIRKLNDQGNAYLLQSDTAKALDYLKKATELHKKTNGRHKSSDYGITLKYLGDLYLRQNQFVKSLNYYQQAIQNLLVDFNSADIYTNPNNFNTVFNITELLGVLQAKAEAFDKMYRYNRQVKTLQASLDTYLAFYKLTGHIERFYESDEARLEIGERKYAARLRPITICLELYKLTGNETFIRKAFFLDEENKANTLFLALNEASLRLNSHVPAALLKTETELKQAITRASLRAAQETDSTAITRFKREVNDLSLKLIAVQQKINHAIGAGQFTTPEQEVNLKALQSIIPSSAALLSYHIGEKELLCFIITKDDFDFVTVPLAGDYQTLIKNYYENAQARGRNNSALLQADGKKLYGKLIGQVKGFIAGKKSLMIIPDGLLNYLPFEVLPDESGEPLLNQYSISYNYSCAILQRSKPTSTVQNASRLSMAPFTEELRTIKQECQLPARLRASAAEVEAVGGTVFTGHLATKKRFLELAGKYNIIHLATHATANDADIKQSYISFYPEKPDSALNYKLFEPEIYNLKLDKTNLVVLSACESGAGQFVKGEGIMSLSRAFSYAGCANIIPSMWKADDAATAYLSAKMDHYIAEGFTLSRALQQAKIDYLDDDAISPAKKQPGYWANMRLIGNFQESPAGLNWLYIAGSGLVILGLLLFISKKRGSI</sequence>
<dbReference type="SMART" id="SM00028">
    <property type="entry name" value="TPR"/>
    <property type="match status" value="6"/>
</dbReference>
<evidence type="ECO:0000256" key="2">
    <source>
        <dbReference type="SAM" id="Phobius"/>
    </source>
</evidence>
<dbReference type="Pfam" id="PF13181">
    <property type="entry name" value="TPR_8"/>
    <property type="match status" value="1"/>
</dbReference>
<dbReference type="RefSeq" id="WP_133232430.1">
    <property type="nucleotide sequence ID" value="NZ_SOZE01000017.1"/>
</dbReference>
<dbReference type="InterPro" id="IPR011990">
    <property type="entry name" value="TPR-like_helical_dom_sf"/>
</dbReference>
<evidence type="ECO:0000259" key="4">
    <source>
        <dbReference type="Pfam" id="PF12770"/>
    </source>
</evidence>
<dbReference type="EMBL" id="SOZE01000017">
    <property type="protein sequence ID" value="TFF36111.1"/>
    <property type="molecule type" value="Genomic_DNA"/>
</dbReference>
<proteinExistence type="predicted"/>
<accession>A0A4Y8SBR9</accession>
<evidence type="ECO:0000256" key="1">
    <source>
        <dbReference type="PROSITE-ProRule" id="PRU00339"/>
    </source>
</evidence>
<feature type="chain" id="PRO_5021367294" evidence="3">
    <location>
        <begin position="26"/>
        <end position="927"/>
    </location>
</feature>
<protein>
    <submittedName>
        <fullName evidence="5">CHAT domain-containing protein</fullName>
    </submittedName>
</protein>
<dbReference type="OrthoDB" id="9771112at2"/>
<feature type="domain" description="CHAT" evidence="4">
    <location>
        <begin position="613"/>
        <end position="893"/>
    </location>
</feature>
<dbReference type="Pfam" id="PF12770">
    <property type="entry name" value="CHAT"/>
    <property type="match status" value="1"/>
</dbReference>
<dbReference type="Pfam" id="PF13374">
    <property type="entry name" value="TPR_10"/>
    <property type="match status" value="1"/>
</dbReference>
<name>A0A4Y8SBR9_9SPHI</name>
<keyword evidence="6" id="KW-1185">Reference proteome</keyword>
<dbReference type="PANTHER" id="PTHR10098">
    <property type="entry name" value="RAPSYN-RELATED"/>
    <property type="match status" value="1"/>
</dbReference>
<comment type="caution">
    <text evidence="5">The sequence shown here is derived from an EMBL/GenBank/DDBJ whole genome shotgun (WGS) entry which is preliminary data.</text>
</comment>
<evidence type="ECO:0000313" key="5">
    <source>
        <dbReference type="EMBL" id="TFF36111.1"/>
    </source>
</evidence>
<dbReference type="Proteomes" id="UP000297540">
    <property type="component" value="Unassembled WGS sequence"/>
</dbReference>
<feature type="repeat" description="TPR" evidence="1">
    <location>
        <begin position="265"/>
        <end position="298"/>
    </location>
</feature>
<dbReference type="Gene3D" id="1.25.40.10">
    <property type="entry name" value="Tetratricopeptide repeat domain"/>
    <property type="match status" value="2"/>
</dbReference>
<keyword evidence="2" id="KW-0472">Membrane</keyword>
<keyword evidence="3" id="KW-0732">Signal</keyword>
<dbReference type="PROSITE" id="PS50005">
    <property type="entry name" value="TPR"/>
    <property type="match status" value="2"/>
</dbReference>
<evidence type="ECO:0000313" key="6">
    <source>
        <dbReference type="Proteomes" id="UP000297540"/>
    </source>
</evidence>
<organism evidence="5 6">
    <name type="scientific">Mucilaginibacter psychrotolerans</name>
    <dbReference type="NCBI Taxonomy" id="1524096"/>
    <lineage>
        <taxon>Bacteria</taxon>
        <taxon>Pseudomonadati</taxon>
        <taxon>Bacteroidota</taxon>
        <taxon>Sphingobacteriia</taxon>
        <taxon>Sphingobacteriales</taxon>
        <taxon>Sphingobacteriaceae</taxon>
        <taxon>Mucilaginibacter</taxon>
    </lineage>
</organism>
<dbReference type="Pfam" id="PF13424">
    <property type="entry name" value="TPR_12"/>
    <property type="match status" value="2"/>
</dbReference>
<gene>
    <name evidence="5" type="ORF">E2R66_16310</name>
</gene>
<dbReference type="AlphaFoldDB" id="A0A4Y8SBR9"/>
<dbReference type="InterPro" id="IPR024983">
    <property type="entry name" value="CHAT_dom"/>
</dbReference>
<dbReference type="InterPro" id="IPR019734">
    <property type="entry name" value="TPR_rpt"/>
</dbReference>
<keyword evidence="1" id="KW-0802">TPR repeat</keyword>
<reference evidence="5 6" key="1">
    <citation type="journal article" date="2017" name="Int. J. Syst. Evol. Microbiol.">
        <title>Mucilaginibacterpsychrotolerans sp. nov., isolated from peatlands.</title>
        <authorList>
            <person name="Deng Y."/>
            <person name="Shen L."/>
            <person name="Xu B."/>
            <person name="Liu Y."/>
            <person name="Gu Z."/>
            <person name="Liu H."/>
            <person name="Zhou Y."/>
        </authorList>
    </citation>
    <scope>NUCLEOTIDE SEQUENCE [LARGE SCALE GENOMIC DNA]</scope>
    <source>
        <strain evidence="5 6">NH7-4</strain>
    </source>
</reference>
<dbReference type="SUPFAM" id="SSF48452">
    <property type="entry name" value="TPR-like"/>
    <property type="match status" value="2"/>
</dbReference>
<feature type="transmembrane region" description="Helical" evidence="2">
    <location>
        <begin position="903"/>
        <end position="921"/>
    </location>
</feature>
<evidence type="ECO:0000256" key="3">
    <source>
        <dbReference type="SAM" id="SignalP"/>
    </source>
</evidence>
<feature type="repeat" description="TPR" evidence="1">
    <location>
        <begin position="158"/>
        <end position="191"/>
    </location>
</feature>
<keyword evidence="2" id="KW-1133">Transmembrane helix</keyword>
<feature type="signal peptide" evidence="3">
    <location>
        <begin position="1"/>
        <end position="25"/>
    </location>
</feature>